<dbReference type="EMBL" id="PVTO01000011">
    <property type="protein sequence ID" value="PRY82454.1"/>
    <property type="molecule type" value="Genomic_DNA"/>
</dbReference>
<dbReference type="Proteomes" id="UP000238205">
    <property type="component" value="Unassembled WGS sequence"/>
</dbReference>
<dbReference type="InterPro" id="IPR029052">
    <property type="entry name" value="Metallo-depent_PP-like"/>
</dbReference>
<keyword evidence="3" id="KW-1133">Transmembrane helix</keyword>
<dbReference type="AlphaFoldDB" id="A0A2T0W7G7"/>
<protein>
    <recommendedName>
        <fullName evidence="4">Calcineurin-like phosphoesterase domain-containing protein</fullName>
    </recommendedName>
</protein>
<dbReference type="OrthoDB" id="9780884at2"/>
<evidence type="ECO:0000313" key="6">
    <source>
        <dbReference type="Proteomes" id="UP000238205"/>
    </source>
</evidence>
<dbReference type="SUPFAM" id="SSF56300">
    <property type="entry name" value="Metallo-dependent phosphatases"/>
    <property type="match status" value="1"/>
</dbReference>
<proteinExistence type="predicted"/>
<dbReference type="Pfam" id="PF00149">
    <property type="entry name" value="Metallophos"/>
    <property type="match status" value="1"/>
</dbReference>
<keyword evidence="3" id="KW-0812">Transmembrane</keyword>
<reference evidence="5 6" key="1">
    <citation type="submission" date="2018-03" db="EMBL/GenBank/DDBJ databases">
        <title>Genomic Encyclopedia of Archaeal and Bacterial Type Strains, Phase II (KMG-II): from individual species to whole genera.</title>
        <authorList>
            <person name="Goeker M."/>
        </authorList>
    </citation>
    <scope>NUCLEOTIDE SEQUENCE [LARGE SCALE GENOMIC DNA]</scope>
    <source>
        <strain evidence="5 6">DSM 13175</strain>
    </source>
</reference>
<sequence length="284" mass="31728">MTRKRIIYLTAVFLLMITTAGYLVWQNNAIQVSYFDYSDSTLPSTFDGFKVVQVSDLHNKDFGNQLIDKVYDENPDIIVVTGDVIDRTRTDVPIAVNAMEEMVEIAPVYFVSGNHEVTSEEFDFLQLEMERIGVINLDNSHEVLEIDGSEIGLIGMEDPLLLLYEDIERVGSAELLLQSRLEQLLEESGTEFNLLLSHRAELMEVYADSAVNIVLTGHAHGGQIRIPFINGIYAPSQGFLPEYTSGMYEQGGTSMIVSRGLGNSVFPLRINNRPELVVLTLEAS</sequence>
<evidence type="ECO:0000256" key="1">
    <source>
        <dbReference type="ARBA" id="ARBA00022723"/>
    </source>
</evidence>
<keyword evidence="1" id="KW-0479">Metal-binding</keyword>
<evidence type="ECO:0000313" key="5">
    <source>
        <dbReference type="EMBL" id="PRY82454.1"/>
    </source>
</evidence>
<dbReference type="GO" id="GO:0008758">
    <property type="term" value="F:UDP-2,3-diacylglucosamine hydrolase activity"/>
    <property type="evidence" value="ECO:0007669"/>
    <property type="project" value="TreeGrafter"/>
</dbReference>
<dbReference type="GO" id="GO:0016020">
    <property type="term" value="C:membrane"/>
    <property type="evidence" value="ECO:0007669"/>
    <property type="project" value="GOC"/>
</dbReference>
<organism evidence="5 6">
    <name type="scientific">Alkalibacterium olivapovliticus</name>
    <dbReference type="NCBI Taxonomy" id="99907"/>
    <lineage>
        <taxon>Bacteria</taxon>
        <taxon>Bacillati</taxon>
        <taxon>Bacillota</taxon>
        <taxon>Bacilli</taxon>
        <taxon>Lactobacillales</taxon>
        <taxon>Carnobacteriaceae</taxon>
        <taxon>Alkalibacterium</taxon>
    </lineage>
</organism>
<name>A0A2T0W7G7_9LACT</name>
<evidence type="ECO:0000256" key="3">
    <source>
        <dbReference type="SAM" id="Phobius"/>
    </source>
</evidence>
<dbReference type="CDD" id="cd07385">
    <property type="entry name" value="MPP_YkuE_C"/>
    <property type="match status" value="1"/>
</dbReference>
<gene>
    <name evidence="5" type="ORF">CLV38_1114</name>
</gene>
<keyword evidence="2" id="KW-0378">Hydrolase</keyword>
<dbReference type="GO" id="GO:0009245">
    <property type="term" value="P:lipid A biosynthetic process"/>
    <property type="evidence" value="ECO:0007669"/>
    <property type="project" value="TreeGrafter"/>
</dbReference>
<feature type="domain" description="Calcineurin-like phosphoesterase" evidence="4">
    <location>
        <begin position="49"/>
        <end position="221"/>
    </location>
</feature>
<dbReference type="PANTHER" id="PTHR31302:SF31">
    <property type="entry name" value="PHOSPHODIESTERASE YAEI"/>
    <property type="match status" value="1"/>
</dbReference>
<evidence type="ECO:0000259" key="4">
    <source>
        <dbReference type="Pfam" id="PF00149"/>
    </source>
</evidence>
<keyword evidence="3" id="KW-0472">Membrane</keyword>
<dbReference type="RefSeq" id="WP_106193194.1">
    <property type="nucleotide sequence ID" value="NZ_PVTO01000011.1"/>
</dbReference>
<dbReference type="InterPro" id="IPR004843">
    <property type="entry name" value="Calcineurin-like_PHP"/>
</dbReference>
<keyword evidence="6" id="KW-1185">Reference proteome</keyword>
<feature type="transmembrane region" description="Helical" evidence="3">
    <location>
        <begin position="7"/>
        <end position="25"/>
    </location>
</feature>
<dbReference type="Gene3D" id="3.60.21.10">
    <property type="match status" value="1"/>
</dbReference>
<accession>A0A2T0W7G7</accession>
<dbReference type="GO" id="GO:0046872">
    <property type="term" value="F:metal ion binding"/>
    <property type="evidence" value="ECO:0007669"/>
    <property type="project" value="UniProtKB-KW"/>
</dbReference>
<dbReference type="InterPro" id="IPR051158">
    <property type="entry name" value="Metallophosphoesterase_sf"/>
</dbReference>
<dbReference type="PANTHER" id="PTHR31302">
    <property type="entry name" value="TRANSMEMBRANE PROTEIN WITH METALLOPHOSPHOESTERASE DOMAIN-RELATED"/>
    <property type="match status" value="1"/>
</dbReference>
<comment type="caution">
    <text evidence="5">The sequence shown here is derived from an EMBL/GenBank/DDBJ whole genome shotgun (WGS) entry which is preliminary data.</text>
</comment>
<evidence type="ECO:0000256" key="2">
    <source>
        <dbReference type="ARBA" id="ARBA00022801"/>
    </source>
</evidence>